<dbReference type="AlphaFoldDB" id="C6WFX2"/>
<dbReference type="GO" id="GO:0003700">
    <property type="term" value="F:DNA-binding transcription factor activity"/>
    <property type="evidence" value="ECO:0007669"/>
    <property type="project" value="TreeGrafter"/>
</dbReference>
<dbReference type="Pfam" id="PF00440">
    <property type="entry name" value="TetR_N"/>
    <property type="match status" value="1"/>
</dbReference>
<dbReference type="InterPro" id="IPR050109">
    <property type="entry name" value="HTH-type_TetR-like_transc_reg"/>
</dbReference>
<dbReference type="SUPFAM" id="SSF48498">
    <property type="entry name" value="Tetracyclin repressor-like, C-terminal domain"/>
    <property type="match status" value="1"/>
</dbReference>
<feature type="DNA-binding region" description="H-T-H motif" evidence="4">
    <location>
        <begin position="37"/>
        <end position="56"/>
    </location>
</feature>
<dbReference type="Proteomes" id="UP000002213">
    <property type="component" value="Chromosome"/>
</dbReference>
<dbReference type="RefSeq" id="WP_015802795.1">
    <property type="nucleotide sequence ID" value="NC_013093.1"/>
</dbReference>
<reference evidence="6 7" key="1">
    <citation type="journal article" date="2009" name="Stand. Genomic Sci.">
        <title>Complete genome sequence of Actinosynnema mirum type strain (101).</title>
        <authorList>
            <person name="Land M."/>
            <person name="Lapidus A."/>
            <person name="Mayilraj S."/>
            <person name="Chen F."/>
            <person name="Copeland A."/>
            <person name="Del Rio T.G."/>
            <person name="Nolan M."/>
            <person name="Lucas S."/>
            <person name="Tice H."/>
            <person name="Cheng J.F."/>
            <person name="Chertkov O."/>
            <person name="Bruce D."/>
            <person name="Goodwin L."/>
            <person name="Pitluck S."/>
            <person name="Rohde M."/>
            <person name="Goker M."/>
            <person name="Pati A."/>
            <person name="Ivanova N."/>
            <person name="Mavromatis K."/>
            <person name="Chen A."/>
            <person name="Palaniappan K."/>
            <person name="Hauser L."/>
            <person name="Chang Y.J."/>
            <person name="Jeffries C.C."/>
            <person name="Brettin T."/>
            <person name="Detter J.C."/>
            <person name="Han C."/>
            <person name="Chain P."/>
            <person name="Tindall B.J."/>
            <person name="Bristow J."/>
            <person name="Eisen J.A."/>
            <person name="Markowitz V."/>
            <person name="Hugenholtz P."/>
            <person name="Kyrpides N.C."/>
            <person name="Klenk H.P."/>
        </authorList>
    </citation>
    <scope>NUCLEOTIDE SEQUENCE [LARGE SCALE GENOMIC DNA]</scope>
    <source>
        <strain evidence="7">ATCC 29888 / DSM 43827 / JCM 3225 / NBRC 14064 / NCIMB 13271 / NRRL B-12336 / IMRU 3971 / 101</strain>
    </source>
</reference>
<dbReference type="GO" id="GO:0000976">
    <property type="term" value="F:transcription cis-regulatory region binding"/>
    <property type="evidence" value="ECO:0007669"/>
    <property type="project" value="TreeGrafter"/>
</dbReference>
<dbReference type="STRING" id="446462.Amir_4047"/>
<keyword evidence="3" id="KW-0804">Transcription</keyword>
<feature type="domain" description="HTH tetR-type" evidence="5">
    <location>
        <begin position="14"/>
        <end position="74"/>
    </location>
</feature>
<dbReference type="InterPro" id="IPR001647">
    <property type="entry name" value="HTH_TetR"/>
</dbReference>
<evidence type="ECO:0000256" key="3">
    <source>
        <dbReference type="ARBA" id="ARBA00023163"/>
    </source>
</evidence>
<gene>
    <name evidence="6" type="ordered locus">Amir_4047</name>
</gene>
<dbReference type="eggNOG" id="COG1309">
    <property type="taxonomic scope" value="Bacteria"/>
</dbReference>
<dbReference type="InterPro" id="IPR009057">
    <property type="entry name" value="Homeodomain-like_sf"/>
</dbReference>
<accession>C6WFX2</accession>
<protein>
    <submittedName>
        <fullName evidence="6">Transcriptional regulator, TetR family</fullName>
    </submittedName>
</protein>
<dbReference type="SUPFAM" id="SSF46689">
    <property type="entry name" value="Homeodomain-like"/>
    <property type="match status" value="1"/>
</dbReference>
<evidence type="ECO:0000259" key="5">
    <source>
        <dbReference type="PROSITE" id="PS50977"/>
    </source>
</evidence>
<keyword evidence="2 4" id="KW-0238">DNA-binding</keyword>
<evidence type="ECO:0000313" key="7">
    <source>
        <dbReference type="Proteomes" id="UP000002213"/>
    </source>
</evidence>
<evidence type="ECO:0000256" key="1">
    <source>
        <dbReference type="ARBA" id="ARBA00023015"/>
    </source>
</evidence>
<evidence type="ECO:0000313" key="6">
    <source>
        <dbReference type="EMBL" id="ACU37908.1"/>
    </source>
</evidence>
<dbReference type="PROSITE" id="PS50977">
    <property type="entry name" value="HTH_TETR_2"/>
    <property type="match status" value="1"/>
</dbReference>
<evidence type="ECO:0000256" key="4">
    <source>
        <dbReference type="PROSITE-ProRule" id="PRU00335"/>
    </source>
</evidence>
<organism evidence="6 7">
    <name type="scientific">Actinosynnema mirum (strain ATCC 29888 / DSM 43827 / JCM 3225 / NBRC 14064 / NCIMB 13271 / NRRL B-12336 / IMRU 3971 / 101)</name>
    <dbReference type="NCBI Taxonomy" id="446462"/>
    <lineage>
        <taxon>Bacteria</taxon>
        <taxon>Bacillati</taxon>
        <taxon>Actinomycetota</taxon>
        <taxon>Actinomycetes</taxon>
        <taxon>Pseudonocardiales</taxon>
        <taxon>Pseudonocardiaceae</taxon>
        <taxon>Actinosynnema</taxon>
    </lineage>
</organism>
<dbReference type="Gene3D" id="1.10.357.10">
    <property type="entry name" value="Tetracycline Repressor, domain 2"/>
    <property type="match status" value="1"/>
</dbReference>
<dbReference type="HOGENOM" id="CLU_069543_4_0_11"/>
<dbReference type="InterPro" id="IPR036271">
    <property type="entry name" value="Tet_transcr_reg_TetR-rel_C_sf"/>
</dbReference>
<keyword evidence="7" id="KW-1185">Reference proteome</keyword>
<dbReference type="PANTHER" id="PTHR30055">
    <property type="entry name" value="HTH-TYPE TRANSCRIPTIONAL REGULATOR RUTR"/>
    <property type="match status" value="1"/>
</dbReference>
<dbReference type="EMBL" id="CP001630">
    <property type="protein sequence ID" value="ACU37908.1"/>
    <property type="molecule type" value="Genomic_DNA"/>
</dbReference>
<dbReference type="PANTHER" id="PTHR30055:SF151">
    <property type="entry name" value="TRANSCRIPTIONAL REGULATORY PROTEIN"/>
    <property type="match status" value="1"/>
</dbReference>
<keyword evidence="1" id="KW-0805">Transcription regulation</keyword>
<sequence length="231" mass="24360">MSAPRSRAASGLPPVTASAVVDAAARLTVRSGVDGWTVRQLAAELGVGAPVVYHHVGDRDRVVAAVVGRVLASVPVPDRGLPWREWFTALLTDLRRVALHHPGVARRALAVGPVAPESASAVGAGIEVLVAAGFGDEAVGICRYLVDSALALVSVEDDRNADPGRRVRQAEAVIGSADGEGGLALAGDWLRARGSDPNTLRAYDAEHFRYCLARSLDGAQARLTTLRRRRR</sequence>
<dbReference type="KEGG" id="ami:Amir_4047"/>
<name>C6WFX2_ACTMD</name>
<proteinExistence type="predicted"/>
<evidence type="ECO:0000256" key="2">
    <source>
        <dbReference type="ARBA" id="ARBA00023125"/>
    </source>
</evidence>